<dbReference type="PROSITE" id="PS00758">
    <property type="entry name" value="ARGE_DAPE_CPG2_1"/>
    <property type="match status" value="1"/>
</dbReference>
<dbReference type="Proteomes" id="UP001231124">
    <property type="component" value="Unassembled WGS sequence"/>
</dbReference>
<evidence type="ECO:0000256" key="9">
    <source>
        <dbReference type="ARBA" id="ARBA00023285"/>
    </source>
</evidence>
<comment type="caution">
    <text evidence="11">The sequence shown here is derived from an EMBL/GenBank/DDBJ whole genome shotgun (WGS) entry which is preliminary data.</text>
</comment>
<dbReference type="PROSITE" id="PS00759">
    <property type="entry name" value="ARGE_DAPE_CPG2_2"/>
    <property type="match status" value="1"/>
</dbReference>
<reference evidence="11 12" key="1">
    <citation type="submission" date="2023-07" db="EMBL/GenBank/DDBJ databases">
        <title>Genomic Encyclopedia of Type Strains, Phase IV (KMG-IV): sequencing the most valuable type-strain genomes for metagenomic binning, comparative biology and taxonomic classification.</title>
        <authorList>
            <person name="Goeker M."/>
        </authorList>
    </citation>
    <scope>NUCLEOTIDE SEQUENCE [LARGE SCALE GENOMIC DNA]</scope>
    <source>
        <strain evidence="11 12">DSM 19013</strain>
    </source>
</reference>
<dbReference type="InterPro" id="IPR010169">
    <property type="entry name" value="AcOrn-deacetyl"/>
</dbReference>
<dbReference type="Pfam" id="PF07687">
    <property type="entry name" value="M20_dimer"/>
    <property type="match status" value="1"/>
</dbReference>
<dbReference type="RefSeq" id="WP_238203132.1">
    <property type="nucleotide sequence ID" value="NZ_BPQE01000012.1"/>
</dbReference>
<sequence>MDTLALLDRLIAFQTVSRDPNRPLIDFVRSLLAEHGIACELVESEGGKANLFCTIGPADRPGILLSGHTDVVPVDGQDWTSDPFRLRVADGRAYGRGAADMKGFVACALALALRAAGRDLAVPLHLALSHDEEIGCVGVRSLIDRLAGRGFRPRLTLVGEPTGLRIATGHKGKLAARATCHGVAGHSAMAPEALNAIHLACDLVGVLRARQEDLAEGGARDPDDAVPYSTIHVGVIQGGTALNIVPDRCTLDFEIRAIAADDPEAILAEIVAQAQAIAAACHPEFPEARFVIERRNAYPGLATPRDSEAVAFLGALVGSTDTHKVAFGTEGGLFADRLGTPTLICGPGFMDQGHKPDEFVTLAQLAACDALMDRLLDRLAA</sequence>
<evidence type="ECO:0000256" key="5">
    <source>
        <dbReference type="ARBA" id="ARBA00022605"/>
    </source>
</evidence>
<dbReference type="NCBIfam" id="TIGR01892">
    <property type="entry name" value="AcOrn-deacetyl"/>
    <property type="match status" value="1"/>
</dbReference>
<keyword evidence="12" id="KW-1185">Reference proteome</keyword>
<evidence type="ECO:0000256" key="1">
    <source>
        <dbReference type="ARBA" id="ARBA00001947"/>
    </source>
</evidence>
<evidence type="ECO:0000256" key="3">
    <source>
        <dbReference type="ARBA" id="ARBA00022490"/>
    </source>
</evidence>
<evidence type="ECO:0000256" key="7">
    <source>
        <dbReference type="ARBA" id="ARBA00022801"/>
    </source>
</evidence>
<dbReference type="InterPro" id="IPR036264">
    <property type="entry name" value="Bact_exopeptidase_dim_dom"/>
</dbReference>
<dbReference type="Gene3D" id="3.40.630.10">
    <property type="entry name" value="Zn peptidases"/>
    <property type="match status" value="1"/>
</dbReference>
<organism evidence="11 12">
    <name type="scientific">Methylobacterium aerolatum</name>
    <dbReference type="NCBI Taxonomy" id="418708"/>
    <lineage>
        <taxon>Bacteria</taxon>
        <taxon>Pseudomonadati</taxon>
        <taxon>Pseudomonadota</taxon>
        <taxon>Alphaproteobacteria</taxon>
        <taxon>Hyphomicrobiales</taxon>
        <taxon>Methylobacteriaceae</taxon>
        <taxon>Methylobacterium</taxon>
    </lineage>
</organism>
<keyword evidence="3" id="KW-0963">Cytoplasm</keyword>
<name>A0ABU0I534_9HYPH</name>
<evidence type="ECO:0000256" key="6">
    <source>
        <dbReference type="ARBA" id="ARBA00022723"/>
    </source>
</evidence>
<evidence type="ECO:0000313" key="11">
    <source>
        <dbReference type="EMBL" id="MDQ0448739.1"/>
    </source>
</evidence>
<dbReference type="NCBIfam" id="NF005710">
    <property type="entry name" value="PRK07522.1"/>
    <property type="match status" value="1"/>
</dbReference>
<dbReference type="Gene3D" id="3.30.70.360">
    <property type="match status" value="1"/>
</dbReference>
<dbReference type="GO" id="GO:0008777">
    <property type="term" value="F:acetylornithine deacetylase activity"/>
    <property type="evidence" value="ECO:0007669"/>
    <property type="project" value="UniProtKB-EC"/>
</dbReference>
<dbReference type="InterPro" id="IPR011650">
    <property type="entry name" value="Peptidase_M20_dimer"/>
</dbReference>
<keyword evidence="8" id="KW-0862">Zinc</keyword>
<keyword evidence="9" id="KW-0170">Cobalt</keyword>
<evidence type="ECO:0000256" key="2">
    <source>
        <dbReference type="ARBA" id="ARBA00005691"/>
    </source>
</evidence>
<proteinExistence type="inferred from homology"/>
<keyword evidence="4" id="KW-0055">Arginine biosynthesis</keyword>
<evidence type="ECO:0000313" key="12">
    <source>
        <dbReference type="Proteomes" id="UP001231124"/>
    </source>
</evidence>
<keyword evidence="6" id="KW-0479">Metal-binding</keyword>
<dbReference type="InterPro" id="IPR001261">
    <property type="entry name" value="ArgE/DapE_CS"/>
</dbReference>
<dbReference type="Pfam" id="PF01546">
    <property type="entry name" value="Peptidase_M20"/>
    <property type="match status" value="1"/>
</dbReference>
<dbReference type="InterPro" id="IPR002933">
    <property type="entry name" value="Peptidase_M20"/>
</dbReference>
<keyword evidence="7 11" id="KW-0378">Hydrolase</keyword>
<evidence type="ECO:0000259" key="10">
    <source>
        <dbReference type="Pfam" id="PF07687"/>
    </source>
</evidence>
<protein>
    <submittedName>
        <fullName evidence="11">Acetylornithine deacetylase</fullName>
        <ecNumber evidence="11">3.5.1.16</ecNumber>
    </submittedName>
</protein>
<evidence type="ECO:0000256" key="8">
    <source>
        <dbReference type="ARBA" id="ARBA00022833"/>
    </source>
</evidence>
<dbReference type="SUPFAM" id="SSF53187">
    <property type="entry name" value="Zn-dependent exopeptidases"/>
    <property type="match status" value="1"/>
</dbReference>
<gene>
    <name evidence="11" type="ORF">QO012_003251</name>
</gene>
<dbReference type="PANTHER" id="PTHR43808:SF31">
    <property type="entry name" value="N-ACETYL-L-CITRULLINE DEACETYLASE"/>
    <property type="match status" value="1"/>
</dbReference>
<dbReference type="EMBL" id="JAUSVP010000010">
    <property type="protein sequence ID" value="MDQ0448739.1"/>
    <property type="molecule type" value="Genomic_DNA"/>
</dbReference>
<dbReference type="InterPro" id="IPR050072">
    <property type="entry name" value="Peptidase_M20A"/>
</dbReference>
<feature type="domain" description="Peptidase M20 dimerisation" evidence="10">
    <location>
        <begin position="168"/>
        <end position="278"/>
    </location>
</feature>
<dbReference type="SUPFAM" id="SSF55031">
    <property type="entry name" value="Bacterial exopeptidase dimerisation domain"/>
    <property type="match status" value="1"/>
</dbReference>
<evidence type="ECO:0000256" key="4">
    <source>
        <dbReference type="ARBA" id="ARBA00022571"/>
    </source>
</evidence>
<keyword evidence="5" id="KW-0028">Amino-acid biosynthesis</keyword>
<comment type="cofactor">
    <cofactor evidence="1">
        <name>Zn(2+)</name>
        <dbReference type="ChEBI" id="CHEBI:29105"/>
    </cofactor>
</comment>
<dbReference type="EC" id="3.5.1.16" evidence="11"/>
<dbReference type="PANTHER" id="PTHR43808">
    <property type="entry name" value="ACETYLORNITHINE DEACETYLASE"/>
    <property type="match status" value="1"/>
</dbReference>
<dbReference type="CDD" id="cd03894">
    <property type="entry name" value="M20_ArgE"/>
    <property type="match status" value="1"/>
</dbReference>
<comment type="similarity">
    <text evidence="2">Belongs to the peptidase M20A family. ArgE subfamily.</text>
</comment>
<accession>A0ABU0I534</accession>